<name>A0A4Y9YC15_9APHY</name>
<organism evidence="2 3">
    <name type="scientific">Rhodofomes roseus</name>
    <dbReference type="NCBI Taxonomy" id="34475"/>
    <lineage>
        <taxon>Eukaryota</taxon>
        <taxon>Fungi</taxon>
        <taxon>Dikarya</taxon>
        <taxon>Basidiomycota</taxon>
        <taxon>Agaricomycotina</taxon>
        <taxon>Agaricomycetes</taxon>
        <taxon>Polyporales</taxon>
        <taxon>Rhodofomes</taxon>
    </lineage>
</organism>
<dbReference type="Proteomes" id="UP000298390">
    <property type="component" value="Unassembled WGS sequence"/>
</dbReference>
<evidence type="ECO:0000313" key="3">
    <source>
        <dbReference type="Proteomes" id="UP000298390"/>
    </source>
</evidence>
<protein>
    <recommendedName>
        <fullName evidence="4">WD40 repeat protein</fullName>
    </recommendedName>
</protein>
<evidence type="ECO:0000313" key="2">
    <source>
        <dbReference type="EMBL" id="TFY59428.1"/>
    </source>
</evidence>
<accession>A0A4Y9YC15</accession>
<dbReference type="STRING" id="34475.A0A4Y9YC15"/>
<dbReference type="InterPro" id="IPR052778">
    <property type="entry name" value="Centrosome-WD_assoc"/>
</dbReference>
<reference evidence="2 3" key="1">
    <citation type="submission" date="2019-01" db="EMBL/GenBank/DDBJ databases">
        <title>Genome sequencing of the rare red list fungi Fomitopsis rosea.</title>
        <authorList>
            <person name="Buettner E."/>
            <person name="Kellner H."/>
        </authorList>
    </citation>
    <scope>NUCLEOTIDE SEQUENCE [LARGE SCALE GENOMIC DNA]</scope>
    <source>
        <strain evidence="2 3">DSM 105464</strain>
    </source>
</reference>
<dbReference type="InterPro" id="IPR036322">
    <property type="entry name" value="WD40_repeat_dom_sf"/>
</dbReference>
<sequence length="520" mass="56982">MDFTEIYKQTGQLVSFSPGAHFLLTAIQDRLVVRRTDSFHITRSWQLHPDPSPTASAVSQPPSKSSRLTTSRRPPARAPPDGGAGSSVDRDGWITHAGWSCDSEYILAACARKGVVDVFKMRDEEWRARIEAGAEGLVKAEWAPDGRSIVCWSEWGLRVTVWSLVTDSATYIQYPAHPERGYAFRSDGHYLVLAERHKSKDAMGVYDATSTYRMVRHFPLPTALFAALSLSPTGNHVAVWEGPLEHKIYVLSLAGELLGTFTPEKDPTFGVRAVAWHPAGLFLAVLGWDDKVYVLENLTWGPVATFELQSRIPTGTTIWREPPDWLEATGGRGFLSYERVQAPHTLTLTPRDRTKPPSELSAATKSSCEHLAWNIDGTTLMVRYGGAPEAIWLYAFPSFARPPDSRSAPPAVMKPKLRSVLLHASAVTSAVWNPVRKASLVCATGGGAVYLWSDEWVSASPEGEGEAEEVAECVGVPARKFAAGALRWAPDGRGLVLLDRETFCCAFEVEEEAGDVPVPG</sequence>
<dbReference type="Gene3D" id="2.130.10.10">
    <property type="entry name" value="YVTN repeat-like/Quinoprotein amine dehydrogenase"/>
    <property type="match status" value="2"/>
</dbReference>
<dbReference type="InterPro" id="IPR015943">
    <property type="entry name" value="WD40/YVTN_repeat-like_dom_sf"/>
</dbReference>
<dbReference type="PANTHER" id="PTHR16220">
    <property type="entry name" value="WD REPEAT PROTEIN 8-RELATED"/>
    <property type="match status" value="1"/>
</dbReference>
<feature type="region of interest" description="Disordered" evidence="1">
    <location>
        <begin position="44"/>
        <end position="89"/>
    </location>
</feature>
<proteinExistence type="predicted"/>
<feature type="compositionally biased region" description="Low complexity" evidence="1">
    <location>
        <begin position="61"/>
        <end position="73"/>
    </location>
</feature>
<dbReference type="AlphaFoldDB" id="A0A4Y9YC15"/>
<dbReference type="GO" id="GO:1990810">
    <property type="term" value="P:microtubule anchoring at mitotic spindle pole body"/>
    <property type="evidence" value="ECO:0007669"/>
    <property type="project" value="TreeGrafter"/>
</dbReference>
<dbReference type="SMART" id="SM00320">
    <property type="entry name" value="WD40"/>
    <property type="match status" value="3"/>
</dbReference>
<dbReference type="GO" id="GO:0005815">
    <property type="term" value="C:microtubule organizing center"/>
    <property type="evidence" value="ECO:0007669"/>
    <property type="project" value="TreeGrafter"/>
</dbReference>
<evidence type="ECO:0008006" key="4">
    <source>
        <dbReference type="Google" id="ProtNLM"/>
    </source>
</evidence>
<evidence type="ECO:0000256" key="1">
    <source>
        <dbReference type="SAM" id="MobiDB-lite"/>
    </source>
</evidence>
<gene>
    <name evidence="2" type="ORF">EVJ58_g5784</name>
</gene>
<dbReference type="SUPFAM" id="SSF117289">
    <property type="entry name" value="Nucleoporin domain"/>
    <property type="match status" value="1"/>
</dbReference>
<comment type="caution">
    <text evidence="2">The sequence shown here is derived from an EMBL/GenBank/DDBJ whole genome shotgun (WGS) entry which is preliminary data.</text>
</comment>
<dbReference type="GO" id="GO:1990811">
    <property type="term" value="C:MWP complex"/>
    <property type="evidence" value="ECO:0007669"/>
    <property type="project" value="TreeGrafter"/>
</dbReference>
<dbReference type="SUPFAM" id="SSF50978">
    <property type="entry name" value="WD40 repeat-like"/>
    <property type="match status" value="1"/>
</dbReference>
<dbReference type="InterPro" id="IPR001680">
    <property type="entry name" value="WD40_rpt"/>
</dbReference>
<dbReference type="EMBL" id="SEKV01000304">
    <property type="protein sequence ID" value="TFY59428.1"/>
    <property type="molecule type" value="Genomic_DNA"/>
</dbReference>
<dbReference type="PANTHER" id="PTHR16220:SF0">
    <property type="entry name" value="WD REPEAT-CONTAINING PROTEIN WRAP73"/>
    <property type="match status" value="1"/>
</dbReference>